<sequence>MKLARYDSASNELPLMSNFDISSDKETLSSGSWENALISELEHLRVSEAKTYQNNKALEVHHDMYSMEKRAIVSVDTPKGGRYLSDVTRREIVSVEQDCGLGKRNKKPFDYLQIVLNAMLEEKHILKRSLDELFDDMKIALECINQSTACKSDITQKSTHPGESDSFHVKGFSGFIEAIHRIIKLIEGIAPNSFICNNDPDCLEEKQNLDVSSQSPKSKYYFVHVLRKGELISKTLSRKLHLLWNGALTIVLTPQMLQIARDKLKKHLNSFLSVNENQNDVDDKQSFRTPSVAYPADRSDESSQYDFVEENRKLKDDLANTKSAKKDL</sequence>
<gene>
    <name evidence="2" type="ORF">VFH_IV216200</name>
</gene>
<dbReference type="InterPro" id="IPR008587">
    <property type="entry name" value="FPP_plant"/>
</dbReference>
<accession>A0AAV1AKZ5</accession>
<evidence type="ECO:0000313" key="2">
    <source>
        <dbReference type="EMBL" id="CAI8611155.1"/>
    </source>
</evidence>
<evidence type="ECO:0000256" key="1">
    <source>
        <dbReference type="SAM" id="MobiDB-lite"/>
    </source>
</evidence>
<proteinExistence type="predicted"/>
<dbReference type="AlphaFoldDB" id="A0AAV1AKZ5"/>
<dbReference type="Pfam" id="PF05911">
    <property type="entry name" value="FPP"/>
    <property type="match status" value="1"/>
</dbReference>
<feature type="region of interest" description="Disordered" evidence="1">
    <location>
        <begin position="282"/>
        <end position="306"/>
    </location>
</feature>
<name>A0AAV1AKZ5_VICFA</name>
<reference evidence="2 3" key="1">
    <citation type="submission" date="2023-01" db="EMBL/GenBank/DDBJ databases">
        <authorList>
            <person name="Kreplak J."/>
        </authorList>
    </citation>
    <scope>NUCLEOTIDE SEQUENCE [LARGE SCALE GENOMIC DNA]</scope>
</reference>
<protein>
    <submittedName>
        <fullName evidence="2">Uncharacterized protein</fullName>
    </submittedName>
</protein>
<evidence type="ECO:0000313" key="3">
    <source>
        <dbReference type="Proteomes" id="UP001157006"/>
    </source>
</evidence>
<dbReference type="Proteomes" id="UP001157006">
    <property type="component" value="Chromosome 4"/>
</dbReference>
<keyword evidence="3" id="KW-1185">Reference proteome</keyword>
<organism evidence="2 3">
    <name type="scientific">Vicia faba</name>
    <name type="common">Broad bean</name>
    <name type="synonym">Faba vulgaris</name>
    <dbReference type="NCBI Taxonomy" id="3906"/>
    <lineage>
        <taxon>Eukaryota</taxon>
        <taxon>Viridiplantae</taxon>
        <taxon>Streptophyta</taxon>
        <taxon>Embryophyta</taxon>
        <taxon>Tracheophyta</taxon>
        <taxon>Spermatophyta</taxon>
        <taxon>Magnoliopsida</taxon>
        <taxon>eudicotyledons</taxon>
        <taxon>Gunneridae</taxon>
        <taxon>Pentapetalae</taxon>
        <taxon>rosids</taxon>
        <taxon>fabids</taxon>
        <taxon>Fabales</taxon>
        <taxon>Fabaceae</taxon>
        <taxon>Papilionoideae</taxon>
        <taxon>50 kb inversion clade</taxon>
        <taxon>NPAAA clade</taxon>
        <taxon>Hologalegina</taxon>
        <taxon>IRL clade</taxon>
        <taxon>Fabeae</taxon>
        <taxon>Vicia</taxon>
    </lineage>
</organism>
<dbReference type="EMBL" id="OX451739">
    <property type="protein sequence ID" value="CAI8611155.1"/>
    <property type="molecule type" value="Genomic_DNA"/>
</dbReference>